<reference evidence="2 3" key="2">
    <citation type="journal article" date="2019" name="G3 (Bethesda)">
        <title>Hybrid Assembly of the Genome of the Entomopathogenic Nematode Steinernema carpocapsae Identifies the X-Chromosome.</title>
        <authorList>
            <person name="Serra L."/>
            <person name="Macchietto M."/>
            <person name="Macias-Munoz A."/>
            <person name="McGill C.J."/>
            <person name="Rodriguez I.M."/>
            <person name="Rodriguez B."/>
            <person name="Murad R."/>
            <person name="Mortazavi A."/>
        </authorList>
    </citation>
    <scope>NUCLEOTIDE SEQUENCE [LARGE SCALE GENOMIC DNA]</scope>
    <source>
        <strain evidence="2 3">ALL</strain>
    </source>
</reference>
<keyword evidence="1" id="KW-1133">Transmembrane helix</keyword>
<sequence length="70" mass="7808">MAKPKPKMLQKVSSSVLSPLFERNCLEPIISALFLVIVVIAAMINVALAVDVNIKTTRIFLQFFSANRFL</sequence>
<comment type="caution">
    <text evidence="2">The sequence shown here is derived from an EMBL/GenBank/DDBJ whole genome shotgun (WGS) entry which is preliminary data.</text>
</comment>
<keyword evidence="3" id="KW-1185">Reference proteome</keyword>
<keyword evidence="1" id="KW-0472">Membrane</keyword>
<feature type="transmembrane region" description="Helical" evidence="1">
    <location>
        <begin position="29"/>
        <end position="50"/>
    </location>
</feature>
<proteinExistence type="predicted"/>
<evidence type="ECO:0000313" key="3">
    <source>
        <dbReference type="Proteomes" id="UP000298663"/>
    </source>
</evidence>
<protein>
    <submittedName>
        <fullName evidence="2">Uncharacterized protein</fullName>
    </submittedName>
</protein>
<reference evidence="2 3" key="1">
    <citation type="journal article" date="2015" name="Genome Biol.">
        <title>Comparative genomics of Steinernema reveals deeply conserved gene regulatory networks.</title>
        <authorList>
            <person name="Dillman A.R."/>
            <person name="Macchietto M."/>
            <person name="Porter C.F."/>
            <person name="Rogers A."/>
            <person name="Williams B."/>
            <person name="Antoshechkin I."/>
            <person name="Lee M.M."/>
            <person name="Goodwin Z."/>
            <person name="Lu X."/>
            <person name="Lewis E.E."/>
            <person name="Goodrich-Blair H."/>
            <person name="Stock S.P."/>
            <person name="Adams B.J."/>
            <person name="Sternberg P.W."/>
            <person name="Mortazavi A."/>
        </authorList>
    </citation>
    <scope>NUCLEOTIDE SEQUENCE [LARGE SCALE GENOMIC DNA]</scope>
    <source>
        <strain evidence="2 3">ALL</strain>
    </source>
</reference>
<name>A0A4U5MUG6_STECR</name>
<evidence type="ECO:0000256" key="1">
    <source>
        <dbReference type="SAM" id="Phobius"/>
    </source>
</evidence>
<dbReference type="Proteomes" id="UP000298663">
    <property type="component" value="Unassembled WGS sequence"/>
</dbReference>
<keyword evidence="1" id="KW-0812">Transmembrane</keyword>
<evidence type="ECO:0000313" key="2">
    <source>
        <dbReference type="EMBL" id="TKR73447.1"/>
    </source>
</evidence>
<organism evidence="2 3">
    <name type="scientific">Steinernema carpocapsae</name>
    <name type="common">Entomopathogenic nematode</name>
    <dbReference type="NCBI Taxonomy" id="34508"/>
    <lineage>
        <taxon>Eukaryota</taxon>
        <taxon>Metazoa</taxon>
        <taxon>Ecdysozoa</taxon>
        <taxon>Nematoda</taxon>
        <taxon>Chromadorea</taxon>
        <taxon>Rhabditida</taxon>
        <taxon>Tylenchina</taxon>
        <taxon>Panagrolaimomorpha</taxon>
        <taxon>Strongyloidoidea</taxon>
        <taxon>Steinernematidae</taxon>
        <taxon>Steinernema</taxon>
    </lineage>
</organism>
<gene>
    <name evidence="2" type="ORF">L596_020756</name>
</gene>
<dbReference type="AlphaFoldDB" id="A0A4U5MUG6"/>
<dbReference type="EMBL" id="AZBU02000006">
    <property type="protein sequence ID" value="TKR73447.1"/>
    <property type="molecule type" value="Genomic_DNA"/>
</dbReference>
<accession>A0A4U5MUG6</accession>